<gene>
    <name evidence="2" type="ORF">CLV40_103511</name>
</gene>
<feature type="transmembrane region" description="Helical" evidence="1">
    <location>
        <begin position="185"/>
        <end position="205"/>
    </location>
</feature>
<feature type="transmembrane region" description="Helical" evidence="1">
    <location>
        <begin position="116"/>
        <end position="141"/>
    </location>
</feature>
<accession>A0A2S6GXL0</accession>
<sequence length="303" mass="31137">MGSLIKAEFRKITSTRLWWALLIPTVALATLTALGWAAFTSDTFDALTGERAFLGLQVQMEQVSWSAIAVTRSINLTTIFPMIFGALAISAELNHRTITTSFLTGSSRGAVLSAKAIAYAVWGAVFGVAIVASSCLGAAISSDPRFMPEFGQLALIALAGIGATVLWTLLGLGVGALIGSSVGALVVLLVYALVVGPVGELILFAQTDGSHLPGLLPNGSASGFTGATAASALVSQVKSAVLNAGGSLPSIGSTRLDEIEEAIRWAAGTPGALSLGLSALVFAGWTLLFFGTGVLRNRNRDIT</sequence>
<feature type="transmembrane region" description="Helical" evidence="1">
    <location>
        <begin position="272"/>
        <end position="295"/>
    </location>
</feature>
<dbReference type="EMBL" id="PTIX01000003">
    <property type="protein sequence ID" value="PPK69901.1"/>
    <property type="molecule type" value="Genomic_DNA"/>
</dbReference>
<proteinExistence type="predicted"/>
<protein>
    <submittedName>
        <fullName evidence="2">ABC-2 type transport system permease protein</fullName>
    </submittedName>
</protein>
<keyword evidence="1" id="KW-0812">Transmembrane</keyword>
<dbReference type="AlphaFoldDB" id="A0A2S6GXL0"/>
<organism evidence="2 3">
    <name type="scientific">Actinokineospora auranticolor</name>
    <dbReference type="NCBI Taxonomy" id="155976"/>
    <lineage>
        <taxon>Bacteria</taxon>
        <taxon>Bacillati</taxon>
        <taxon>Actinomycetota</taxon>
        <taxon>Actinomycetes</taxon>
        <taxon>Pseudonocardiales</taxon>
        <taxon>Pseudonocardiaceae</taxon>
        <taxon>Actinokineospora</taxon>
    </lineage>
</organism>
<evidence type="ECO:0000313" key="2">
    <source>
        <dbReference type="EMBL" id="PPK69901.1"/>
    </source>
</evidence>
<dbReference type="GO" id="GO:0140359">
    <property type="term" value="F:ABC-type transporter activity"/>
    <property type="evidence" value="ECO:0007669"/>
    <property type="project" value="InterPro"/>
</dbReference>
<name>A0A2S6GXL0_9PSEU</name>
<keyword evidence="1" id="KW-0472">Membrane</keyword>
<feature type="transmembrane region" description="Helical" evidence="1">
    <location>
        <begin position="153"/>
        <end position="178"/>
    </location>
</feature>
<evidence type="ECO:0000313" key="3">
    <source>
        <dbReference type="Proteomes" id="UP000239203"/>
    </source>
</evidence>
<dbReference type="GO" id="GO:0005886">
    <property type="term" value="C:plasma membrane"/>
    <property type="evidence" value="ECO:0007669"/>
    <property type="project" value="UniProtKB-SubCell"/>
</dbReference>
<feature type="transmembrane region" description="Helical" evidence="1">
    <location>
        <begin position="17"/>
        <end position="39"/>
    </location>
</feature>
<feature type="transmembrane region" description="Helical" evidence="1">
    <location>
        <begin position="74"/>
        <end position="95"/>
    </location>
</feature>
<evidence type="ECO:0000256" key="1">
    <source>
        <dbReference type="SAM" id="Phobius"/>
    </source>
</evidence>
<comment type="caution">
    <text evidence="2">The sequence shown here is derived from an EMBL/GenBank/DDBJ whole genome shotgun (WGS) entry which is preliminary data.</text>
</comment>
<dbReference type="Proteomes" id="UP000239203">
    <property type="component" value="Unassembled WGS sequence"/>
</dbReference>
<keyword evidence="3" id="KW-1185">Reference proteome</keyword>
<reference evidence="2 3" key="1">
    <citation type="submission" date="2018-02" db="EMBL/GenBank/DDBJ databases">
        <title>Genomic Encyclopedia of Archaeal and Bacterial Type Strains, Phase II (KMG-II): from individual species to whole genera.</title>
        <authorList>
            <person name="Goeker M."/>
        </authorList>
    </citation>
    <scope>NUCLEOTIDE SEQUENCE [LARGE SCALE GENOMIC DNA]</scope>
    <source>
        <strain evidence="2 3">YU 961-1</strain>
    </source>
</reference>
<keyword evidence="1" id="KW-1133">Transmembrane helix</keyword>
<dbReference type="RefSeq" id="WP_104478281.1">
    <property type="nucleotide sequence ID" value="NZ_CP154825.1"/>
</dbReference>